<dbReference type="InterPro" id="IPR024932">
    <property type="entry name" value="ApbE"/>
</dbReference>
<evidence type="ECO:0000256" key="9">
    <source>
        <dbReference type="ARBA" id="ARBA00031306"/>
    </source>
</evidence>
<reference evidence="11 12" key="1">
    <citation type="submission" date="2019-01" db="EMBL/GenBank/DDBJ databases">
        <title>Genomic insights into a novel species Rhodoferax sp.</title>
        <authorList>
            <person name="Jin L."/>
        </authorList>
    </citation>
    <scope>NUCLEOTIDE SEQUENCE [LARGE SCALE GENOMIC DNA]</scope>
    <source>
        <strain evidence="11 12">CHu59-6-5</strain>
    </source>
</reference>
<evidence type="ECO:0000256" key="2">
    <source>
        <dbReference type="ARBA" id="ARBA00011955"/>
    </source>
</evidence>
<evidence type="ECO:0000256" key="6">
    <source>
        <dbReference type="ARBA" id="ARBA00022723"/>
    </source>
</evidence>
<name>A0A515DC62_9BURK</name>
<dbReference type="Proteomes" id="UP000316798">
    <property type="component" value="Chromosome"/>
</dbReference>
<keyword evidence="5 11" id="KW-0808">Transferase</keyword>
<evidence type="ECO:0000256" key="1">
    <source>
        <dbReference type="ARBA" id="ARBA00001946"/>
    </source>
</evidence>
<dbReference type="SUPFAM" id="SSF143631">
    <property type="entry name" value="ApbE-like"/>
    <property type="match status" value="1"/>
</dbReference>
<keyword evidence="8" id="KW-0460">Magnesium</keyword>
<comment type="cofactor">
    <cofactor evidence="1">
        <name>Mg(2+)</name>
        <dbReference type="ChEBI" id="CHEBI:18420"/>
    </cofactor>
</comment>
<dbReference type="InterPro" id="IPR003374">
    <property type="entry name" value="ApbE-like_sf"/>
</dbReference>
<dbReference type="GO" id="GO:0046872">
    <property type="term" value="F:metal ion binding"/>
    <property type="evidence" value="ECO:0007669"/>
    <property type="project" value="UniProtKB-KW"/>
</dbReference>
<evidence type="ECO:0000256" key="8">
    <source>
        <dbReference type="ARBA" id="ARBA00022842"/>
    </source>
</evidence>
<dbReference type="KEGG" id="rhf:EUB48_12380"/>
<accession>A0A515DC62</accession>
<evidence type="ECO:0000313" key="11">
    <source>
        <dbReference type="EMBL" id="QDL37985.1"/>
    </source>
</evidence>
<comment type="catalytic activity">
    <reaction evidence="10">
        <text>L-threonyl-[protein] + FAD = FMN-L-threonyl-[protein] + AMP + H(+)</text>
        <dbReference type="Rhea" id="RHEA:36847"/>
        <dbReference type="Rhea" id="RHEA-COMP:11060"/>
        <dbReference type="Rhea" id="RHEA-COMP:11061"/>
        <dbReference type="ChEBI" id="CHEBI:15378"/>
        <dbReference type="ChEBI" id="CHEBI:30013"/>
        <dbReference type="ChEBI" id="CHEBI:57692"/>
        <dbReference type="ChEBI" id="CHEBI:74257"/>
        <dbReference type="ChEBI" id="CHEBI:456215"/>
        <dbReference type="EC" id="2.7.1.180"/>
    </reaction>
</comment>
<keyword evidence="7" id="KW-0274">FAD</keyword>
<protein>
    <recommendedName>
        <fullName evidence="3">FAD:protein FMN transferase</fullName>
        <ecNumber evidence="2">2.7.1.180</ecNumber>
    </recommendedName>
    <alternativeName>
        <fullName evidence="9">Flavin transferase</fullName>
    </alternativeName>
</protein>
<organism evidence="11 12">
    <name type="scientific">Rhodoferax sediminis</name>
    <dbReference type="NCBI Taxonomy" id="2509614"/>
    <lineage>
        <taxon>Bacteria</taxon>
        <taxon>Pseudomonadati</taxon>
        <taxon>Pseudomonadota</taxon>
        <taxon>Betaproteobacteria</taxon>
        <taxon>Burkholderiales</taxon>
        <taxon>Comamonadaceae</taxon>
        <taxon>Rhodoferax</taxon>
    </lineage>
</organism>
<keyword evidence="4" id="KW-0285">Flavoprotein</keyword>
<evidence type="ECO:0000256" key="3">
    <source>
        <dbReference type="ARBA" id="ARBA00016337"/>
    </source>
</evidence>
<evidence type="ECO:0000256" key="4">
    <source>
        <dbReference type="ARBA" id="ARBA00022630"/>
    </source>
</evidence>
<dbReference type="PANTHER" id="PTHR30040">
    <property type="entry name" value="THIAMINE BIOSYNTHESIS LIPOPROTEIN APBE"/>
    <property type="match status" value="1"/>
</dbReference>
<sequence length="260" mass="27049">MLRRAKPLLGTLVEVACEAADEATALQASQAAFAAVAQVHRCMSRHEAGSDLGRLNAAAPGAWLTIDTETVAVLALALALSRQTGGVFDVCASSAQGSWRELELDAANRRVRKHAPAQADLGGIAKGHAVDLAVAALRAAGADRGWVNAGGDVRVFGALALPLRVRAPWNLSQTLPCTILRNQAAATSASYLLEAPALRHGITKKTVDAHTSWTVTAPECIAADALTKLVAASGDARHPVLTRHGACAWVYHDSPPLEAA</sequence>
<evidence type="ECO:0000313" key="12">
    <source>
        <dbReference type="Proteomes" id="UP000316798"/>
    </source>
</evidence>
<gene>
    <name evidence="11" type="ORF">EUB48_12380</name>
</gene>
<dbReference type="EMBL" id="CP035503">
    <property type="protein sequence ID" value="QDL37985.1"/>
    <property type="molecule type" value="Genomic_DNA"/>
</dbReference>
<dbReference type="AlphaFoldDB" id="A0A515DC62"/>
<keyword evidence="6" id="KW-0479">Metal-binding</keyword>
<evidence type="ECO:0000256" key="10">
    <source>
        <dbReference type="ARBA" id="ARBA00048540"/>
    </source>
</evidence>
<evidence type="ECO:0000256" key="5">
    <source>
        <dbReference type="ARBA" id="ARBA00022679"/>
    </source>
</evidence>
<dbReference type="PANTHER" id="PTHR30040:SF2">
    <property type="entry name" value="FAD:PROTEIN FMN TRANSFERASE"/>
    <property type="match status" value="1"/>
</dbReference>
<dbReference type="GO" id="GO:0016740">
    <property type="term" value="F:transferase activity"/>
    <property type="evidence" value="ECO:0007669"/>
    <property type="project" value="UniProtKB-KW"/>
</dbReference>
<dbReference type="RefSeq" id="WP_142819408.1">
    <property type="nucleotide sequence ID" value="NZ_CP035503.1"/>
</dbReference>
<proteinExistence type="predicted"/>
<dbReference type="OrthoDB" id="9778595at2"/>
<keyword evidence="12" id="KW-1185">Reference proteome</keyword>
<dbReference type="Gene3D" id="3.10.520.10">
    <property type="entry name" value="ApbE-like domains"/>
    <property type="match status" value="2"/>
</dbReference>
<evidence type="ECO:0000256" key="7">
    <source>
        <dbReference type="ARBA" id="ARBA00022827"/>
    </source>
</evidence>
<dbReference type="Pfam" id="PF02424">
    <property type="entry name" value="ApbE"/>
    <property type="match status" value="1"/>
</dbReference>
<dbReference type="EC" id="2.7.1.180" evidence="2"/>